<dbReference type="GO" id="GO:0007165">
    <property type="term" value="P:signal transduction"/>
    <property type="evidence" value="ECO:0007669"/>
    <property type="project" value="InterPro"/>
</dbReference>
<dbReference type="Gene3D" id="1.10.533.10">
    <property type="entry name" value="Death Domain, Fas"/>
    <property type="match status" value="1"/>
</dbReference>
<gene>
    <name evidence="3" type="ORF">GBAR_LOCUS12047</name>
</gene>
<keyword evidence="4" id="KW-1185">Reference proteome</keyword>
<proteinExistence type="predicted"/>
<dbReference type="Proteomes" id="UP001174909">
    <property type="component" value="Unassembled WGS sequence"/>
</dbReference>
<sequence length="188" mass="21054">HRASGSGRSKPLINSYISDPTAILREAVKDGYIPHDTHSLLTCSFSPDCVAHPLTPDQEMWLPTSAEGPEEEANPRRQKKATAAPPISISAEKPNLPQLLEVDLHSRVAPKIKVFGTFLLQDDLGNKMEIIRKRVREDPEEMAMEVLREWLQGKGVEVSWESLIATLRKSKLKLMADQIQIALDQLRS</sequence>
<dbReference type="SUPFAM" id="SSF47986">
    <property type="entry name" value="DEATH domain"/>
    <property type="match status" value="1"/>
</dbReference>
<dbReference type="EMBL" id="CASHTH010001803">
    <property type="protein sequence ID" value="CAI8020132.1"/>
    <property type="molecule type" value="Genomic_DNA"/>
</dbReference>
<dbReference type="AlphaFoldDB" id="A0AA35S145"/>
<feature type="domain" description="Death" evidence="2">
    <location>
        <begin position="120"/>
        <end position="183"/>
    </location>
</feature>
<dbReference type="InterPro" id="IPR000488">
    <property type="entry name" value="Death_dom"/>
</dbReference>
<protein>
    <recommendedName>
        <fullName evidence="2">Death domain-containing protein</fullName>
    </recommendedName>
</protein>
<organism evidence="3 4">
    <name type="scientific">Geodia barretti</name>
    <name type="common">Barrett's horny sponge</name>
    <dbReference type="NCBI Taxonomy" id="519541"/>
    <lineage>
        <taxon>Eukaryota</taxon>
        <taxon>Metazoa</taxon>
        <taxon>Porifera</taxon>
        <taxon>Demospongiae</taxon>
        <taxon>Heteroscleromorpha</taxon>
        <taxon>Tetractinellida</taxon>
        <taxon>Astrophorina</taxon>
        <taxon>Geodiidae</taxon>
        <taxon>Geodia</taxon>
    </lineage>
</organism>
<dbReference type="InterPro" id="IPR011029">
    <property type="entry name" value="DEATH-like_dom_sf"/>
</dbReference>
<dbReference type="PROSITE" id="PS50017">
    <property type="entry name" value="DEATH_DOMAIN"/>
    <property type="match status" value="1"/>
</dbReference>
<comment type="caution">
    <text evidence="3">The sequence shown here is derived from an EMBL/GenBank/DDBJ whole genome shotgun (WGS) entry which is preliminary data.</text>
</comment>
<evidence type="ECO:0000259" key="2">
    <source>
        <dbReference type="PROSITE" id="PS50017"/>
    </source>
</evidence>
<evidence type="ECO:0000313" key="4">
    <source>
        <dbReference type="Proteomes" id="UP001174909"/>
    </source>
</evidence>
<reference evidence="3" key="1">
    <citation type="submission" date="2023-03" db="EMBL/GenBank/DDBJ databases">
        <authorList>
            <person name="Steffen K."/>
            <person name="Cardenas P."/>
        </authorList>
    </citation>
    <scope>NUCLEOTIDE SEQUENCE</scope>
</reference>
<name>A0AA35S145_GEOBA</name>
<feature type="region of interest" description="Disordered" evidence="1">
    <location>
        <begin position="59"/>
        <end position="84"/>
    </location>
</feature>
<dbReference type="CDD" id="cd01670">
    <property type="entry name" value="Death"/>
    <property type="match status" value="1"/>
</dbReference>
<evidence type="ECO:0000313" key="3">
    <source>
        <dbReference type="EMBL" id="CAI8020132.1"/>
    </source>
</evidence>
<accession>A0AA35S145</accession>
<feature type="non-terminal residue" evidence="3">
    <location>
        <position position="188"/>
    </location>
</feature>
<evidence type="ECO:0000256" key="1">
    <source>
        <dbReference type="SAM" id="MobiDB-lite"/>
    </source>
</evidence>